<sequence>CALSANVDCLPVAMHYNTMMIGHISFVVQCDLIPAWATKGWLRTLLRDYPTLPFHASINKSFGKVNEKSWTLWRWVH</sequence>
<reference evidence="1" key="3">
    <citation type="journal article" date="2017" name="Nature">
        <title>Genome sequence of the progenitor of the wheat D genome Aegilops tauschii.</title>
        <authorList>
            <person name="Luo M.C."/>
            <person name="Gu Y.Q."/>
            <person name="Puiu D."/>
            <person name="Wang H."/>
            <person name="Twardziok S.O."/>
            <person name="Deal K.R."/>
            <person name="Huo N."/>
            <person name="Zhu T."/>
            <person name="Wang L."/>
            <person name="Wang Y."/>
            <person name="McGuire P.E."/>
            <person name="Liu S."/>
            <person name="Long H."/>
            <person name="Ramasamy R.K."/>
            <person name="Rodriguez J.C."/>
            <person name="Van S.L."/>
            <person name="Yuan L."/>
            <person name="Wang Z."/>
            <person name="Xia Z."/>
            <person name="Xiao L."/>
            <person name="Anderson O.D."/>
            <person name="Ouyang S."/>
            <person name="Liang Y."/>
            <person name="Zimin A.V."/>
            <person name="Pertea G."/>
            <person name="Qi P."/>
            <person name="Bennetzen J.L."/>
            <person name="Dai X."/>
            <person name="Dawson M.W."/>
            <person name="Muller H.G."/>
            <person name="Kugler K."/>
            <person name="Rivarola-Duarte L."/>
            <person name="Spannagl M."/>
            <person name="Mayer K.F.X."/>
            <person name="Lu F.H."/>
            <person name="Bevan M.W."/>
            <person name="Leroy P."/>
            <person name="Li P."/>
            <person name="You F.M."/>
            <person name="Sun Q."/>
            <person name="Liu Z."/>
            <person name="Lyons E."/>
            <person name="Wicker T."/>
            <person name="Salzberg S.L."/>
            <person name="Devos K.M."/>
            <person name="Dvorak J."/>
        </authorList>
    </citation>
    <scope>NUCLEOTIDE SEQUENCE [LARGE SCALE GENOMIC DNA]</scope>
    <source>
        <strain evidence="1">cv. AL8/78</strain>
    </source>
</reference>
<name>A0A453NN16_AEGTS</name>
<dbReference type="Gramene" id="AET6Gv20423700.12">
    <property type="protein sequence ID" value="AET6Gv20423700.12"/>
    <property type="gene ID" value="AET6Gv20423700"/>
</dbReference>
<proteinExistence type="predicted"/>
<dbReference type="Proteomes" id="UP000015105">
    <property type="component" value="Chromosome 6D"/>
</dbReference>
<protein>
    <submittedName>
        <fullName evidence="1">Uncharacterized protein</fullName>
    </submittedName>
</protein>
<evidence type="ECO:0000313" key="2">
    <source>
        <dbReference type="Proteomes" id="UP000015105"/>
    </source>
</evidence>
<evidence type="ECO:0000313" key="1">
    <source>
        <dbReference type="EnsemblPlants" id="AET6Gv20423700.12"/>
    </source>
</evidence>
<reference evidence="1" key="5">
    <citation type="journal article" date="2021" name="G3 (Bethesda)">
        <title>Aegilops tauschii genome assembly Aet v5.0 features greater sequence contiguity and improved annotation.</title>
        <authorList>
            <person name="Wang L."/>
            <person name="Zhu T."/>
            <person name="Rodriguez J.C."/>
            <person name="Deal K.R."/>
            <person name="Dubcovsky J."/>
            <person name="McGuire P.E."/>
            <person name="Lux T."/>
            <person name="Spannagl M."/>
            <person name="Mayer K.F.X."/>
            <person name="Baldrich P."/>
            <person name="Meyers B.C."/>
            <person name="Huo N."/>
            <person name="Gu Y.Q."/>
            <person name="Zhou H."/>
            <person name="Devos K.M."/>
            <person name="Bennetzen J.L."/>
            <person name="Unver T."/>
            <person name="Budak H."/>
            <person name="Gulick P.J."/>
            <person name="Galiba G."/>
            <person name="Kalapos B."/>
            <person name="Nelson D.R."/>
            <person name="Li P."/>
            <person name="You F.M."/>
            <person name="Luo M.C."/>
            <person name="Dvorak J."/>
        </authorList>
    </citation>
    <scope>NUCLEOTIDE SEQUENCE [LARGE SCALE GENOMIC DNA]</scope>
    <source>
        <strain evidence="1">cv. AL8/78</strain>
    </source>
</reference>
<organism evidence="1 2">
    <name type="scientific">Aegilops tauschii subsp. strangulata</name>
    <name type="common">Goatgrass</name>
    <dbReference type="NCBI Taxonomy" id="200361"/>
    <lineage>
        <taxon>Eukaryota</taxon>
        <taxon>Viridiplantae</taxon>
        <taxon>Streptophyta</taxon>
        <taxon>Embryophyta</taxon>
        <taxon>Tracheophyta</taxon>
        <taxon>Spermatophyta</taxon>
        <taxon>Magnoliopsida</taxon>
        <taxon>Liliopsida</taxon>
        <taxon>Poales</taxon>
        <taxon>Poaceae</taxon>
        <taxon>BOP clade</taxon>
        <taxon>Pooideae</taxon>
        <taxon>Triticodae</taxon>
        <taxon>Triticeae</taxon>
        <taxon>Triticinae</taxon>
        <taxon>Aegilops</taxon>
    </lineage>
</organism>
<reference evidence="2" key="1">
    <citation type="journal article" date="2014" name="Science">
        <title>Ancient hybridizations among the ancestral genomes of bread wheat.</title>
        <authorList>
            <consortium name="International Wheat Genome Sequencing Consortium,"/>
            <person name="Marcussen T."/>
            <person name="Sandve S.R."/>
            <person name="Heier L."/>
            <person name="Spannagl M."/>
            <person name="Pfeifer M."/>
            <person name="Jakobsen K.S."/>
            <person name="Wulff B.B."/>
            <person name="Steuernagel B."/>
            <person name="Mayer K.F."/>
            <person name="Olsen O.A."/>
        </authorList>
    </citation>
    <scope>NUCLEOTIDE SEQUENCE [LARGE SCALE GENOMIC DNA]</scope>
    <source>
        <strain evidence="2">cv. AL8/78</strain>
    </source>
</reference>
<dbReference type="AlphaFoldDB" id="A0A453NN16"/>
<keyword evidence="2" id="KW-1185">Reference proteome</keyword>
<accession>A0A453NN16</accession>
<dbReference type="EnsemblPlants" id="AET6Gv20423700.12">
    <property type="protein sequence ID" value="AET6Gv20423700.12"/>
    <property type="gene ID" value="AET6Gv20423700"/>
</dbReference>
<reference evidence="1" key="4">
    <citation type="submission" date="2019-03" db="UniProtKB">
        <authorList>
            <consortium name="EnsemblPlants"/>
        </authorList>
    </citation>
    <scope>IDENTIFICATION</scope>
</reference>
<reference evidence="2" key="2">
    <citation type="journal article" date="2017" name="Nat. Plants">
        <title>The Aegilops tauschii genome reveals multiple impacts of transposons.</title>
        <authorList>
            <person name="Zhao G."/>
            <person name="Zou C."/>
            <person name="Li K."/>
            <person name="Wang K."/>
            <person name="Li T."/>
            <person name="Gao L."/>
            <person name="Zhang X."/>
            <person name="Wang H."/>
            <person name="Yang Z."/>
            <person name="Liu X."/>
            <person name="Jiang W."/>
            <person name="Mao L."/>
            <person name="Kong X."/>
            <person name="Jiao Y."/>
            <person name="Jia J."/>
        </authorList>
    </citation>
    <scope>NUCLEOTIDE SEQUENCE [LARGE SCALE GENOMIC DNA]</scope>
    <source>
        <strain evidence="2">cv. AL8/78</strain>
    </source>
</reference>